<dbReference type="EnsemblMetazoa" id="HelroT162571">
    <property type="protein sequence ID" value="HelroP162571"/>
    <property type="gene ID" value="HelroG162571"/>
</dbReference>
<dbReference type="KEGG" id="hro:HELRODRAFT_162571"/>
<reference evidence="3" key="1">
    <citation type="submission" date="2012-12" db="EMBL/GenBank/DDBJ databases">
        <authorList>
            <person name="Hellsten U."/>
            <person name="Grimwood J."/>
            <person name="Chapman J.A."/>
            <person name="Shapiro H."/>
            <person name="Aerts A."/>
            <person name="Otillar R.P."/>
            <person name="Terry A.Y."/>
            <person name="Boore J.L."/>
            <person name="Simakov O."/>
            <person name="Marletaz F."/>
            <person name="Cho S.-J."/>
            <person name="Edsinger-Gonzales E."/>
            <person name="Havlak P."/>
            <person name="Kuo D.-H."/>
            <person name="Larsson T."/>
            <person name="Lv J."/>
            <person name="Arendt D."/>
            <person name="Savage R."/>
            <person name="Osoegawa K."/>
            <person name="de Jong P."/>
            <person name="Lindberg D.R."/>
            <person name="Seaver E.C."/>
            <person name="Weisblat D.A."/>
            <person name="Putnam N.H."/>
            <person name="Grigoriev I.V."/>
            <person name="Rokhsar D.S."/>
        </authorList>
    </citation>
    <scope>NUCLEOTIDE SEQUENCE</scope>
</reference>
<evidence type="ECO:0000313" key="3">
    <source>
        <dbReference type="Proteomes" id="UP000015101"/>
    </source>
</evidence>
<dbReference type="HOGENOM" id="CLU_1827402_0_0_1"/>
<name>T1ESU6_HELRO</name>
<reference evidence="1 3" key="2">
    <citation type="journal article" date="2013" name="Nature">
        <title>Insights into bilaterian evolution from three spiralian genomes.</title>
        <authorList>
            <person name="Simakov O."/>
            <person name="Marletaz F."/>
            <person name="Cho S.J."/>
            <person name="Edsinger-Gonzales E."/>
            <person name="Havlak P."/>
            <person name="Hellsten U."/>
            <person name="Kuo D.H."/>
            <person name="Larsson T."/>
            <person name="Lv J."/>
            <person name="Arendt D."/>
            <person name="Savage R."/>
            <person name="Osoegawa K."/>
            <person name="de Jong P."/>
            <person name="Grimwood J."/>
            <person name="Chapman J.A."/>
            <person name="Shapiro H."/>
            <person name="Aerts A."/>
            <person name="Otillar R.P."/>
            <person name="Terry A.Y."/>
            <person name="Boore J.L."/>
            <person name="Grigoriev I.V."/>
            <person name="Lindberg D.R."/>
            <person name="Seaver E.C."/>
            <person name="Weisblat D.A."/>
            <person name="Putnam N.H."/>
            <person name="Rokhsar D.S."/>
        </authorList>
    </citation>
    <scope>NUCLEOTIDE SEQUENCE</scope>
</reference>
<dbReference type="AlphaFoldDB" id="T1ESU6"/>
<dbReference type="InParanoid" id="T1ESU6"/>
<reference evidence="2" key="3">
    <citation type="submission" date="2015-06" db="UniProtKB">
        <authorList>
            <consortium name="EnsemblMetazoa"/>
        </authorList>
    </citation>
    <scope>IDENTIFICATION</scope>
</reference>
<protein>
    <submittedName>
        <fullName evidence="1 2">Uncharacterized protein</fullName>
    </submittedName>
</protein>
<accession>T1ESU6</accession>
<sequence>MAKTECQILVEYLPGFLVGNYHISESSIKKKVGGYESSALIFFSISIEIVQNSEPFYILRIAFPGLLFSYNSAIIHPRNRNRAKKSIRRFSMKTIAERMWNSLCQNVSKAILKLVIFAEFNKPRSKTEKPKLNLKPRGTVK</sequence>
<dbReference type="EMBL" id="KB097143">
    <property type="protein sequence ID" value="ESN99084.1"/>
    <property type="molecule type" value="Genomic_DNA"/>
</dbReference>
<evidence type="ECO:0000313" key="2">
    <source>
        <dbReference type="EnsemblMetazoa" id="HelroP162571"/>
    </source>
</evidence>
<organism evidence="2 3">
    <name type="scientific">Helobdella robusta</name>
    <name type="common">Californian leech</name>
    <dbReference type="NCBI Taxonomy" id="6412"/>
    <lineage>
        <taxon>Eukaryota</taxon>
        <taxon>Metazoa</taxon>
        <taxon>Spiralia</taxon>
        <taxon>Lophotrochozoa</taxon>
        <taxon>Annelida</taxon>
        <taxon>Clitellata</taxon>
        <taxon>Hirudinea</taxon>
        <taxon>Rhynchobdellida</taxon>
        <taxon>Glossiphoniidae</taxon>
        <taxon>Helobdella</taxon>
    </lineage>
</organism>
<dbReference type="EMBL" id="AMQM01001113">
    <property type="status" value="NOT_ANNOTATED_CDS"/>
    <property type="molecule type" value="Genomic_DNA"/>
</dbReference>
<dbReference type="GeneID" id="20199646"/>
<gene>
    <name evidence="2" type="primary">20199646</name>
    <name evidence="1" type="ORF">HELRODRAFT_162571</name>
</gene>
<dbReference type="CTD" id="20199646"/>
<dbReference type="RefSeq" id="XP_009022985.1">
    <property type="nucleotide sequence ID" value="XM_009024737.1"/>
</dbReference>
<dbReference type="Proteomes" id="UP000015101">
    <property type="component" value="Unassembled WGS sequence"/>
</dbReference>
<keyword evidence="3" id="KW-1185">Reference proteome</keyword>
<evidence type="ECO:0000313" key="1">
    <source>
        <dbReference type="EMBL" id="ESN99084.1"/>
    </source>
</evidence>
<proteinExistence type="predicted"/>